<dbReference type="Proteomes" id="UP001165136">
    <property type="component" value="Unassembled WGS sequence"/>
</dbReference>
<reference evidence="1" key="1">
    <citation type="submission" date="2023-03" db="EMBL/GenBank/DDBJ databases">
        <title>Amycolatopsis taiwanensis NBRC 103393.</title>
        <authorList>
            <person name="Ichikawa N."/>
            <person name="Sato H."/>
            <person name="Tonouchi N."/>
        </authorList>
    </citation>
    <scope>NUCLEOTIDE SEQUENCE</scope>
    <source>
        <strain evidence="1">NBRC 103393</strain>
    </source>
</reference>
<comment type="caution">
    <text evidence="1">The sequence shown here is derived from an EMBL/GenBank/DDBJ whole genome shotgun (WGS) entry which is preliminary data.</text>
</comment>
<name>A0A9W6VKR8_9PSEU</name>
<accession>A0A9W6VKR8</accession>
<proteinExistence type="predicted"/>
<evidence type="ECO:0008006" key="3">
    <source>
        <dbReference type="Google" id="ProtNLM"/>
    </source>
</evidence>
<sequence>MRWVWAECAAVGIEGTVAKPLTGQYPGRGGLCGWLKVRYRATIDAVVLGVVGKLSSPTALVLGRPGAGRLRIAGLATPLSRRIRTQLARQLRLAGVRRRAPGIVAGLPGQSEDFDFLPVEPFLVEVWADGAVEWGRFRHRLTALRVRLDL</sequence>
<protein>
    <recommendedName>
        <fullName evidence="3">ATP-dependent DNA ligase family profile domain-containing protein</fullName>
    </recommendedName>
</protein>
<dbReference type="AlphaFoldDB" id="A0A9W6VKR8"/>
<evidence type="ECO:0000313" key="1">
    <source>
        <dbReference type="EMBL" id="GLY70717.1"/>
    </source>
</evidence>
<evidence type="ECO:0000313" key="2">
    <source>
        <dbReference type="Proteomes" id="UP001165136"/>
    </source>
</evidence>
<dbReference type="EMBL" id="BSTI01000026">
    <property type="protein sequence ID" value="GLY70717.1"/>
    <property type="molecule type" value="Genomic_DNA"/>
</dbReference>
<keyword evidence="2" id="KW-1185">Reference proteome</keyword>
<gene>
    <name evidence="1" type="ORF">Atai01_73360</name>
</gene>
<organism evidence="1 2">
    <name type="scientific">Amycolatopsis taiwanensis</name>
    <dbReference type="NCBI Taxonomy" id="342230"/>
    <lineage>
        <taxon>Bacteria</taxon>
        <taxon>Bacillati</taxon>
        <taxon>Actinomycetota</taxon>
        <taxon>Actinomycetes</taxon>
        <taxon>Pseudonocardiales</taxon>
        <taxon>Pseudonocardiaceae</taxon>
        <taxon>Amycolatopsis</taxon>
    </lineage>
</organism>